<feature type="region of interest" description="Disordered" evidence="2">
    <location>
        <begin position="103"/>
        <end position="137"/>
    </location>
</feature>
<reference evidence="3" key="1">
    <citation type="submission" date="2022-04" db="EMBL/GenBank/DDBJ databases">
        <authorList>
            <person name="Criscuolo A."/>
        </authorList>
    </citation>
    <scope>NUCLEOTIDE SEQUENCE</scope>
    <source>
        <strain evidence="3">CIP111895</strain>
    </source>
</reference>
<dbReference type="Proteomes" id="UP000838308">
    <property type="component" value="Unassembled WGS sequence"/>
</dbReference>
<evidence type="ECO:0000313" key="3">
    <source>
        <dbReference type="EMBL" id="CAH2714304.1"/>
    </source>
</evidence>
<sequence length="137" mass="16017">MSLKGLFLIFRKNDYEKEFKKKLSSLEMNIEELKKSLETFEQQNSSDMVIKSTDPPIIIEKINIEKIIFDKYELNNNFGQLGIKELKGKLNIGATYGSEFTPKLDEEEKVENRRNENMKKNTSEKSPKVNIHAKKEE</sequence>
<evidence type="ECO:0000256" key="1">
    <source>
        <dbReference type="SAM" id="Coils"/>
    </source>
</evidence>
<evidence type="ECO:0000256" key="2">
    <source>
        <dbReference type="SAM" id="MobiDB-lite"/>
    </source>
</evidence>
<feature type="coiled-coil region" evidence="1">
    <location>
        <begin position="16"/>
        <end position="43"/>
    </location>
</feature>
<keyword evidence="1" id="KW-0175">Coiled coil</keyword>
<accession>A0ABN8KPV0</accession>
<protein>
    <submittedName>
        <fullName evidence="3">Uncharacterized protein</fullName>
    </submittedName>
</protein>
<evidence type="ECO:0000313" key="4">
    <source>
        <dbReference type="Proteomes" id="UP000838308"/>
    </source>
</evidence>
<keyword evidence="4" id="KW-1185">Reference proteome</keyword>
<dbReference type="EMBL" id="CALBWS010000006">
    <property type="protein sequence ID" value="CAH2714304.1"/>
    <property type="molecule type" value="Genomic_DNA"/>
</dbReference>
<proteinExistence type="predicted"/>
<name>A0ABN8KPV0_9BACI</name>
<gene>
    <name evidence="3" type="ORF">BACCIP111895_01465</name>
</gene>
<comment type="caution">
    <text evidence="3">The sequence shown here is derived from an EMBL/GenBank/DDBJ whole genome shotgun (WGS) entry which is preliminary data.</text>
</comment>
<dbReference type="RefSeq" id="WP_248734628.1">
    <property type="nucleotide sequence ID" value="NZ_CALBWS010000006.1"/>
</dbReference>
<organism evidence="3 4">
    <name type="scientific">Neobacillus rhizosphaerae</name>
    <dbReference type="NCBI Taxonomy" id="2880965"/>
    <lineage>
        <taxon>Bacteria</taxon>
        <taxon>Bacillati</taxon>
        <taxon>Bacillota</taxon>
        <taxon>Bacilli</taxon>
        <taxon>Bacillales</taxon>
        <taxon>Bacillaceae</taxon>
        <taxon>Neobacillus</taxon>
    </lineage>
</organism>